<reference evidence="1 2" key="1">
    <citation type="submission" date="2019-02" db="EMBL/GenBank/DDBJ databases">
        <title>Draft genome sequence of Amycolatopsis sp. 8-3EHSu isolated from roots of Suaeda maritima.</title>
        <authorList>
            <person name="Duangmal K."/>
            <person name="Chantavorakit T."/>
        </authorList>
    </citation>
    <scope>NUCLEOTIDE SEQUENCE [LARGE SCALE GENOMIC DNA]</scope>
    <source>
        <strain evidence="1 2">8-3EHSu</strain>
    </source>
</reference>
<accession>A0A4V2ELL4</accession>
<dbReference type="RefSeq" id="WP_130477068.1">
    <property type="nucleotide sequence ID" value="NZ_SFCC01000010.1"/>
</dbReference>
<dbReference type="EMBL" id="SFCC01000010">
    <property type="protein sequence ID" value="RZQ61975.1"/>
    <property type="molecule type" value="Genomic_DNA"/>
</dbReference>
<evidence type="ECO:0000313" key="2">
    <source>
        <dbReference type="Proteomes" id="UP000292003"/>
    </source>
</evidence>
<protein>
    <submittedName>
        <fullName evidence="1">Uncharacterized protein</fullName>
    </submittedName>
</protein>
<dbReference type="AlphaFoldDB" id="A0A4V2ELL4"/>
<name>A0A4V2ELL4_9PSEU</name>
<evidence type="ECO:0000313" key="1">
    <source>
        <dbReference type="EMBL" id="RZQ61975.1"/>
    </source>
</evidence>
<proteinExistence type="predicted"/>
<organism evidence="1 2">
    <name type="scientific">Amycolatopsis suaedae</name>
    <dbReference type="NCBI Taxonomy" id="2510978"/>
    <lineage>
        <taxon>Bacteria</taxon>
        <taxon>Bacillati</taxon>
        <taxon>Actinomycetota</taxon>
        <taxon>Actinomycetes</taxon>
        <taxon>Pseudonocardiales</taxon>
        <taxon>Pseudonocardiaceae</taxon>
        <taxon>Amycolatopsis</taxon>
    </lineage>
</organism>
<comment type="caution">
    <text evidence="1">The sequence shown here is derived from an EMBL/GenBank/DDBJ whole genome shotgun (WGS) entry which is preliminary data.</text>
</comment>
<dbReference type="OrthoDB" id="3683454at2"/>
<dbReference type="Proteomes" id="UP000292003">
    <property type="component" value="Unassembled WGS sequence"/>
</dbReference>
<sequence>MRFAGGPSWQIRWGNHHPTNLALFVRDALALSVVTEPVLPPVEPSVPVVVPDGVDRAAVAAQWPGWWAEILAYKNQEPPRDARAGFDNHPAFPHSPAQTRRPELRHAVETLAAPAAEHPWPTRFRDPAGVHDLGALVRDWETGHGRSPRPFVLVITEVPVAGRVWHRLTPSHLLVSTRVVDDWPAYESGLREIVNELA</sequence>
<gene>
    <name evidence="1" type="ORF">EWH70_20420</name>
</gene>
<keyword evidence="2" id="KW-1185">Reference proteome</keyword>